<dbReference type="Gene3D" id="1.20.1250.20">
    <property type="entry name" value="MFS general substrate transporter like domains"/>
    <property type="match status" value="1"/>
</dbReference>
<protein>
    <recommendedName>
        <fullName evidence="4">alpha-amylase</fullName>
        <ecNumber evidence="4">3.2.1.1</ecNumber>
    </recommendedName>
    <alternativeName>
        <fullName evidence="10">1,4-alpha-D-glucan glucanohydrolase</fullName>
    </alternativeName>
</protein>
<dbReference type="InterPro" id="IPR011701">
    <property type="entry name" value="MFS"/>
</dbReference>
<evidence type="ECO:0000256" key="7">
    <source>
        <dbReference type="ARBA" id="ARBA00022692"/>
    </source>
</evidence>
<dbReference type="AlphaFoldDB" id="A0ABC9Z3A5"/>
<dbReference type="Proteomes" id="UP000037179">
    <property type="component" value="Unassembled WGS sequence"/>
</dbReference>
<organism evidence="13 14">
    <name type="scientific">Nocardia seriolae</name>
    <dbReference type="NCBI Taxonomy" id="37332"/>
    <lineage>
        <taxon>Bacteria</taxon>
        <taxon>Bacillati</taxon>
        <taxon>Actinomycetota</taxon>
        <taxon>Actinomycetes</taxon>
        <taxon>Mycobacteriales</taxon>
        <taxon>Nocardiaceae</taxon>
        <taxon>Nocardia</taxon>
    </lineage>
</organism>
<dbReference type="GO" id="GO:0004556">
    <property type="term" value="F:alpha-amylase activity"/>
    <property type="evidence" value="ECO:0007669"/>
    <property type="project" value="UniProtKB-EC"/>
</dbReference>
<feature type="transmembrane region" description="Helical" evidence="11">
    <location>
        <begin position="299"/>
        <end position="319"/>
    </location>
</feature>
<dbReference type="NCBIfam" id="TIGR00711">
    <property type="entry name" value="efflux_EmrB"/>
    <property type="match status" value="1"/>
</dbReference>
<dbReference type="InterPro" id="IPR013784">
    <property type="entry name" value="Carb-bd-like_fold"/>
</dbReference>
<evidence type="ECO:0000256" key="9">
    <source>
        <dbReference type="ARBA" id="ARBA00023136"/>
    </source>
</evidence>
<evidence type="ECO:0000256" key="8">
    <source>
        <dbReference type="ARBA" id="ARBA00022989"/>
    </source>
</evidence>
<feature type="transmembrane region" description="Helical" evidence="11">
    <location>
        <begin position="353"/>
        <end position="375"/>
    </location>
</feature>
<sequence>MTILSGLLLGVFLAALDQNIVSVAIVRIANSLHGFDKQAWATTAYLITATISTPLYGKLADIYGRKSCYLIAIGVFVIGSVACTFATSMYQLAGFRALQGVGAGGLMSLAFTIIGDIVPPRERVRYQGYFMMVFGIATVLGPVLGGFFSNADRILGLSGWRWVFLVNVPIGVLALLVVGKVLDVPFERHRQRTDWLGAITLAAGTVPLLVIAQQGREWGWQSHRALLCYAVAAAGLVLFLIVELLMRDAALIPLRLFRKPTFSIAILGGFIVGVAMFGAIMLVPLYFQVVRGYSPTRSGLFMLPLVLGIMLGAQLSGLITKFTGRYKALPILGSLAIGFGSVLFALVRFDSPLWQPLLYCGVIGFGLGGCMQTLIIAAQNAGPRADMGVSTAAATFFRQMGGTLGVAVFLTILFNLLPRKIIAAFGGQLPPGFDAGRLGRIQSNTGDIAALPAELRTPILTGFTHAMSGVFYVAAAVAVLAALVLLFMKEIPLQDVPAPVVEEIDEPEPEPDFHFVEPSGLSVSGCVRREDGQSVPDAVLTLIDQRGRQVSRAVGEPDGGYLIGVPRAGGYVLIVSAFGYQPAAVSLSVGSRPHQLDVSLLGSGEVSGTVRAVGAPLRDATVTLTDAFGDVVGSAITTAEGDFTCRGVLAGTYTLVAVAEHMRPAAVTLTVPDSGMLRHDIDLAPRAVLAGSACNERGDGVPDAQITVLDEAGDLIAVTRTDDTGRYVVPDLAEGRYTVMARGYPAAFSRVTVADGEVAHDVLLGYERVESLERVES</sequence>
<evidence type="ECO:0000256" key="4">
    <source>
        <dbReference type="ARBA" id="ARBA00012595"/>
    </source>
</evidence>
<feature type="transmembrane region" description="Helical" evidence="11">
    <location>
        <begin position="224"/>
        <end position="242"/>
    </location>
</feature>
<keyword evidence="8 11" id="KW-1133">Transmembrane helix</keyword>
<evidence type="ECO:0000256" key="10">
    <source>
        <dbReference type="ARBA" id="ARBA00030238"/>
    </source>
</evidence>
<keyword evidence="6" id="KW-1003">Cell membrane</keyword>
<dbReference type="CDD" id="cd17502">
    <property type="entry name" value="MFS_Azr1_MDR_like"/>
    <property type="match status" value="1"/>
</dbReference>
<keyword evidence="7 11" id="KW-0812">Transmembrane</keyword>
<dbReference type="FunFam" id="1.20.1720.10:FF:000004">
    <property type="entry name" value="EmrB/QacA family drug resistance transporter"/>
    <property type="match status" value="1"/>
</dbReference>
<feature type="transmembrane region" description="Helical" evidence="11">
    <location>
        <begin position="39"/>
        <end position="57"/>
    </location>
</feature>
<dbReference type="GO" id="GO:0005886">
    <property type="term" value="C:plasma membrane"/>
    <property type="evidence" value="ECO:0007669"/>
    <property type="project" value="UniProtKB-SubCell"/>
</dbReference>
<dbReference type="InterPro" id="IPR004638">
    <property type="entry name" value="EmrB-like"/>
</dbReference>
<proteinExistence type="inferred from homology"/>
<dbReference type="Gene3D" id="2.60.40.1120">
    <property type="entry name" value="Carboxypeptidase-like, regulatory domain"/>
    <property type="match status" value="2"/>
</dbReference>
<comment type="caution">
    <text evidence="13">The sequence shown here is derived from an EMBL/GenBank/DDBJ whole genome shotgun (WGS) entry which is preliminary data.</text>
</comment>
<dbReference type="Pfam" id="PF13620">
    <property type="entry name" value="CarboxypepD_reg"/>
    <property type="match status" value="3"/>
</dbReference>
<dbReference type="EC" id="3.2.1.1" evidence="4"/>
<keyword evidence="14" id="KW-1185">Reference proteome</keyword>
<evidence type="ECO:0000256" key="2">
    <source>
        <dbReference type="ARBA" id="ARBA00004651"/>
    </source>
</evidence>
<comment type="subcellular location">
    <subcellularLocation>
        <location evidence="2">Cell membrane</location>
        <topology evidence="2">Multi-pass membrane protein</topology>
    </subcellularLocation>
</comment>
<dbReference type="Gene3D" id="1.20.1720.10">
    <property type="entry name" value="Multidrug resistance protein D"/>
    <property type="match status" value="1"/>
</dbReference>
<evidence type="ECO:0000256" key="5">
    <source>
        <dbReference type="ARBA" id="ARBA00022448"/>
    </source>
</evidence>
<name>A0ABC9Z3A5_9NOCA</name>
<evidence type="ECO:0000256" key="6">
    <source>
        <dbReference type="ARBA" id="ARBA00022475"/>
    </source>
</evidence>
<dbReference type="Pfam" id="PF07690">
    <property type="entry name" value="MFS_1"/>
    <property type="match status" value="1"/>
</dbReference>
<gene>
    <name evidence="13" type="ORF">NSK11_contig00138-0008</name>
</gene>
<feature type="transmembrane region" description="Helical" evidence="11">
    <location>
        <begin position="129"/>
        <end position="148"/>
    </location>
</feature>
<dbReference type="PANTHER" id="PTHR23501:SF197">
    <property type="entry name" value="COMD"/>
    <property type="match status" value="1"/>
</dbReference>
<evidence type="ECO:0000313" key="13">
    <source>
        <dbReference type="EMBL" id="GAP32028.1"/>
    </source>
</evidence>
<dbReference type="Gene3D" id="2.60.40.10">
    <property type="entry name" value="Immunoglobulins"/>
    <property type="match status" value="1"/>
</dbReference>
<evidence type="ECO:0000256" key="11">
    <source>
        <dbReference type="SAM" id="Phobius"/>
    </source>
</evidence>
<accession>A0ABC9Z3A5</accession>
<dbReference type="SUPFAM" id="SSF103473">
    <property type="entry name" value="MFS general substrate transporter"/>
    <property type="match status" value="1"/>
</dbReference>
<evidence type="ECO:0000313" key="14">
    <source>
        <dbReference type="Proteomes" id="UP000037179"/>
    </source>
</evidence>
<feature type="transmembrane region" description="Helical" evidence="11">
    <location>
        <begin position="69"/>
        <end position="91"/>
    </location>
</feature>
<comment type="similarity">
    <text evidence="3">Belongs to the major facilitator superfamily. TCR/Tet family.</text>
</comment>
<feature type="transmembrane region" description="Helical" evidence="11">
    <location>
        <begin position="396"/>
        <end position="417"/>
    </location>
</feature>
<keyword evidence="5" id="KW-0813">Transport</keyword>
<reference evidence="13 14" key="2">
    <citation type="journal article" date="2016" name="Genome Announc.">
        <title>Draft Genome Sequence of Erythromycin- and Oxytetracycline-Sensitive Nocardia seriolae Strain U-1 (NBRC 110359).</title>
        <authorList>
            <person name="Imajoh M."/>
            <person name="Sukeda M."/>
            <person name="Shimizu M."/>
            <person name="Yamane J."/>
            <person name="Ohnishi K."/>
            <person name="Oshima S."/>
        </authorList>
    </citation>
    <scope>NUCLEOTIDE SEQUENCE [LARGE SCALE GENOMIC DNA]</scope>
    <source>
        <strain evidence="13 14">U-1</strain>
    </source>
</reference>
<dbReference type="EMBL" id="BBYQ01000138">
    <property type="protein sequence ID" value="GAP32028.1"/>
    <property type="molecule type" value="Genomic_DNA"/>
</dbReference>
<evidence type="ECO:0000256" key="3">
    <source>
        <dbReference type="ARBA" id="ARBA00007520"/>
    </source>
</evidence>
<feature type="transmembrane region" description="Helical" evidence="11">
    <location>
        <begin position="470"/>
        <end position="488"/>
    </location>
</feature>
<dbReference type="GO" id="GO:0005975">
    <property type="term" value="P:carbohydrate metabolic process"/>
    <property type="evidence" value="ECO:0007669"/>
    <property type="project" value="UniProtKB-ARBA"/>
</dbReference>
<dbReference type="InterPro" id="IPR036259">
    <property type="entry name" value="MFS_trans_sf"/>
</dbReference>
<feature type="domain" description="Major facilitator superfamily (MFS) profile" evidence="12">
    <location>
        <begin position="3"/>
        <end position="493"/>
    </location>
</feature>
<comment type="catalytic activity">
    <reaction evidence="1">
        <text>Endohydrolysis of (1-&gt;4)-alpha-D-glucosidic linkages in polysaccharides containing three or more (1-&gt;4)-alpha-linked D-glucose units.</text>
        <dbReference type="EC" id="3.2.1.1"/>
    </reaction>
</comment>
<feature type="transmembrane region" description="Helical" evidence="11">
    <location>
        <begin position="194"/>
        <end position="212"/>
    </location>
</feature>
<dbReference type="InterPro" id="IPR020846">
    <property type="entry name" value="MFS_dom"/>
</dbReference>
<reference evidence="14" key="1">
    <citation type="submission" date="2015-07" db="EMBL/GenBank/DDBJ databases">
        <title>Nocardia seriolae U-1 whole genome shotgun sequence.</title>
        <authorList>
            <person name="Imajoh M."/>
            <person name="Fukumoto Y."/>
            <person name="Sukeda M."/>
            <person name="Yamane J."/>
            <person name="Yamasaki K."/>
            <person name="Shimizu M."/>
            <person name="Ohnishi K."/>
            <person name="Oshima S."/>
        </authorList>
    </citation>
    <scope>NUCLEOTIDE SEQUENCE [LARGE SCALE GENOMIC DNA]</scope>
    <source>
        <strain evidence="14">U-1</strain>
    </source>
</reference>
<dbReference type="PANTHER" id="PTHR23501">
    <property type="entry name" value="MAJOR FACILITATOR SUPERFAMILY"/>
    <property type="match status" value="1"/>
</dbReference>
<keyword evidence="9 11" id="KW-0472">Membrane</keyword>
<evidence type="ECO:0000259" key="12">
    <source>
        <dbReference type="PROSITE" id="PS50850"/>
    </source>
</evidence>
<dbReference type="InterPro" id="IPR008969">
    <property type="entry name" value="CarboxyPept-like_regulatory"/>
</dbReference>
<feature type="transmembrane region" description="Helical" evidence="11">
    <location>
        <begin position="328"/>
        <end position="347"/>
    </location>
</feature>
<dbReference type="SUPFAM" id="SSF49464">
    <property type="entry name" value="Carboxypeptidase regulatory domain-like"/>
    <property type="match status" value="1"/>
</dbReference>
<dbReference type="PROSITE" id="PS50850">
    <property type="entry name" value="MFS"/>
    <property type="match status" value="1"/>
</dbReference>
<feature type="transmembrane region" description="Helical" evidence="11">
    <location>
        <begin position="160"/>
        <end position="182"/>
    </location>
</feature>
<dbReference type="SUPFAM" id="SSF49452">
    <property type="entry name" value="Starch-binding domain-like"/>
    <property type="match status" value="2"/>
</dbReference>
<feature type="transmembrane region" description="Helical" evidence="11">
    <location>
        <begin position="262"/>
        <end position="287"/>
    </location>
</feature>
<evidence type="ECO:0000256" key="1">
    <source>
        <dbReference type="ARBA" id="ARBA00000548"/>
    </source>
</evidence>
<dbReference type="InterPro" id="IPR013783">
    <property type="entry name" value="Ig-like_fold"/>
</dbReference>